<protein>
    <recommendedName>
        <fullName evidence="3">DUF5753 domain-containing protein</fullName>
    </recommendedName>
</protein>
<gene>
    <name evidence="1" type="ORF">OG563_28545</name>
</gene>
<evidence type="ECO:0000313" key="2">
    <source>
        <dbReference type="Proteomes" id="UP001432062"/>
    </source>
</evidence>
<name>A0ABZ1YJN2_9NOCA</name>
<dbReference type="RefSeq" id="WP_245567541.1">
    <property type="nucleotide sequence ID" value="NZ_CP109441.1"/>
</dbReference>
<dbReference type="Proteomes" id="UP001432062">
    <property type="component" value="Chromosome"/>
</dbReference>
<proteinExistence type="predicted"/>
<dbReference type="EMBL" id="CP109441">
    <property type="protein sequence ID" value="WUV43171.1"/>
    <property type="molecule type" value="Genomic_DNA"/>
</dbReference>
<keyword evidence="2" id="KW-1185">Reference proteome</keyword>
<organism evidence="1 2">
    <name type="scientific">Nocardia vinacea</name>
    <dbReference type="NCBI Taxonomy" id="96468"/>
    <lineage>
        <taxon>Bacteria</taxon>
        <taxon>Bacillati</taxon>
        <taxon>Actinomycetota</taxon>
        <taxon>Actinomycetes</taxon>
        <taxon>Mycobacteriales</taxon>
        <taxon>Nocardiaceae</taxon>
        <taxon>Nocardia</taxon>
    </lineage>
</organism>
<accession>A0ABZ1YJN2</accession>
<reference evidence="1" key="1">
    <citation type="submission" date="2022-10" db="EMBL/GenBank/DDBJ databases">
        <title>The complete genomes of actinobacterial strains from the NBC collection.</title>
        <authorList>
            <person name="Joergensen T.S."/>
            <person name="Alvarez Arevalo M."/>
            <person name="Sterndorff E.B."/>
            <person name="Faurdal D."/>
            <person name="Vuksanovic O."/>
            <person name="Mourched A.-S."/>
            <person name="Charusanti P."/>
            <person name="Shaw S."/>
            <person name="Blin K."/>
            <person name="Weber T."/>
        </authorList>
    </citation>
    <scope>NUCLEOTIDE SEQUENCE</scope>
    <source>
        <strain evidence="1">NBC_01482</strain>
    </source>
</reference>
<evidence type="ECO:0000313" key="1">
    <source>
        <dbReference type="EMBL" id="WUV43171.1"/>
    </source>
</evidence>
<evidence type="ECO:0008006" key="3">
    <source>
        <dbReference type="Google" id="ProtNLM"/>
    </source>
</evidence>
<sequence>MTNSFSHRTFVQAEGVLAEYMCQVHLMELTPDRARQLLEIHRYHHPDDCVVHAEAAYLLVSEDES</sequence>